<organism evidence="2 3">
    <name type="scientific">Aequorivita viscosa</name>
    <dbReference type="NCBI Taxonomy" id="797419"/>
    <lineage>
        <taxon>Bacteria</taxon>
        <taxon>Pseudomonadati</taxon>
        <taxon>Bacteroidota</taxon>
        <taxon>Flavobacteriia</taxon>
        <taxon>Flavobacteriales</taxon>
        <taxon>Flavobacteriaceae</taxon>
        <taxon>Aequorivita</taxon>
    </lineage>
</organism>
<evidence type="ECO:0000313" key="3">
    <source>
        <dbReference type="Proteomes" id="UP000184172"/>
    </source>
</evidence>
<sequence>MKHFFILSLLLVFALSNAQVGVNTTNPQAALDITSTNAGLLIPRVSLASTADVVTVTTPDGLQVEEGTLVFNDGNGVLQPAGFYYWNGVEWLQFQKTEVQVHTGKFRITGSGSLSISGLPFQPETIRFETYANIEDYTLNSDNGVGNGVRTYQNYFGYSYGYAKNEGGSILQQVVHGGASAASLNNHSRYASSTRCIGMRYADQDGVSLGLTTASLTSFNADGFTLNVDNFTDGLGVIYTAYKP</sequence>
<evidence type="ECO:0000313" key="2">
    <source>
        <dbReference type="EMBL" id="SHI31043.1"/>
    </source>
</evidence>
<name>A0A1M6A4G3_9FLAO</name>
<evidence type="ECO:0000256" key="1">
    <source>
        <dbReference type="SAM" id="SignalP"/>
    </source>
</evidence>
<dbReference type="OrthoDB" id="1396884at2"/>
<keyword evidence="1" id="KW-0732">Signal</keyword>
<protein>
    <submittedName>
        <fullName evidence="2">Uncharacterized protein</fullName>
    </submittedName>
</protein>
<gene>
    <name evidence="2" type="ORF">SAMN04487908_10160</name>
</gene>
<proteinExistence type="predicted"/>
<dbReference type="EMBL" id="FQYV01000001">
    <property type="protein sequence ID" value="SHI31043.1"/>
    <property type="molecule type" value="Genomic_DNA"/>
</dbReference>
<dbReference type="Proteomes" id="UP000184172">
    <property type="component" value="Unassembled WGS sequence"/>
</dbReference>
<keyword evidence="3" id="KW-1185">Reference proteome</keyword>
<dbReference type="RefSeq" id="WP_073213692.1">
    <property type="nucleotide sequence ID" value="NZ_FNNS01000002.1"/>
</dbReference>
<accession>A0A1M6A4G3</accession>
<feature type="chain" id="PRO_5009915584" evidence="1">
    <location>
        <begin position="19"/>
        <end position="244"/>
    </location>
</feature>
<reference evidence="3" key="1">
    <citation type="submission" date="2016-11" db="EMBL/GenBank/DDBJ databases">
        <authorList>
            <person name="Varghese N."/>
            <person name="Submissions S."/>
        </authorList>
    </citation>
    <scope>NUCLEOTIDE SEQUENCE [LARGE SCALE GENOMIC DNA]</scope>
    <source>
        <strain evidence="3">DSM 26349</strain>
    </source>
</reference>
<dbReference type="AlphaFoldDB" id="A0A1M6A4G3"/>
<feature type="signal peptide" evidence="1">
    <location>
        <begin position="1"/>
        <end position="18"/>
    </location>
</feature>
<dbReference type="STRING" id="797419.SAMN05216556_10260"/>